<dbReference type="EMBL" id="BGPR01000176">
    <property type="protein sequence ID" value="GBM02081.1"/>
    <property type="molecule type" value="Genomic_DNA"/>
</dbReference>
<proteinExistence type="predicted"/>
<organism evidence="1 2">
    <name type="scientific">Araneus ventricosus</name>
    <name type="common">Orbweaver spider</name>
    <name type="synonym">Epeira ventricosa</name>
    <dbReference type="NCBI Taxonomy" id="182803"/>
    <lineage>
        <taxon>Eukaryota</taxon>
        <taxon>Metazoa</taxon>
        <taxon>Ecdysozoa</taxon>
        <taxon>Arthropoda</taxon>
        <taxon>Chelicerata</taxon>
        <taxon>Arachnida</taxon>
        <taxon>Araneae</taxon>
        <taxon>Araneomorphae</taxon>
        <taxon>Entelegynae</taxon>
        <taxon>Araneoidea</taxon>
        <taxon>Araneidae</taxon>
        <taxon>Araneus</taxon>
    </lineage>
</organism>
<dbReference type="OrthoDB" id="6475849at2759"/>
<evidence type="ECO:0000313" key="2">
    <source>
        <dbReference type="Proteomes" id="UP000499080"/>
    </source>
</evidence>
<dbReference type="Proteomes" id="UP000499080">
    <property type="component" value="Unassembled WGS sequence"/>
</dbReference>
<comment type="caution">
    <text evidence="1">The sequence shown here is derived from an EMBL/GenBank/DDBJ whole genome shotgun (WGS) entry which is preliminary data.</text>
</comment>
<keyword evidence="2" id="KW-1185">Reference proteome</keyword>
<accession>A0A4Y2CCF2</accession>
<name>A0A4Y2CCF2_ARAVE</name>
<evidence type="ECO:0000313" key="1">
    <source>
        <dbReference type="EMBL" id="GBM02081.1"/>
    </source>
</evidence>
<protein>
    <submittedName>
        <fullName evidence="1">Uncharacterized protein</fullName>
    </submittedName>
</protein>
<reference evidence="1 2" key="1">
    <citation type="journal article" date="2019" name="Sci. Rep.">
        <title>Orb-weaving spider Araneus ventricosus genome elucidates the spidroin gene catalogue.</title>
        <authorList>
            <person name="Kono N."/>
            <person name="Nakamura H."/>
            <person name="Ohtoshi R."/>
            <person name="Moran D.A.P."/>
            <person name="Shinohara A."/>
            <person name="Yoshida Y."/>
            <person name="Fujiwara M."/>
            <person name="Mori M."/>
            <person name="Tomita M."/>
            <person name="Arakawa K."/>
        </authorList>
    </citation>
    <scope>NUCLEOTIDE SEQUENCE [LARGE SCALE GENOMIC DNA]</scope>
</reference>
<gene>
    <name evidence="1" type="ORF">AVEN_209766_1</name>
</gene>
<dbReference type="AlphaFoldDB" id="A0A4Y2CCF2"/>
<sequence length="106" mass="11527">MVKQHQLSFQQGAATHLLSESSESKFRNSFSQGSFITSDVPILLCLVKKGESLMGQNWGCRLGDPISPILGYECVLLCPLLCGVLRYAQEQNPSKLISILAVLSSA</sequence>